<reference evidence="2 3" key="1">
    <citation type="journal article" date="2015" name="Genome Announc.">
        <title>Draft Genome Sequence of Filamentous Marine Cyanobacterium Lyngbya confervoides Strain BDU141951.</title>
        <authorList>
            <person name="Chandrababunaidu M.M."/>
            <person name="Sen D."/>
            <person name="Tripathy S."/>
        </authorList>
    </citation>
    <scope>NUCLEOTIDE SEQUENCE [LARGE SCALE GENOMIC DNA]</scope>
    <source>
        <strain evidence="2 3">BDU141951</strain>
    </source>
</reference>
<feature type="domain" description="CHAD" evidence="1">
    <location>
        <begin position="25"/>
        <end position="307"/>
    </location>
</feature>
<gene>
    <name evidence="2" type="ORF">QQ91_0014275</name>
</gene>
<protein>
    <submittedName>
        <fullName evidence="2">CHAD domain-containing protein</fullName>
    </submittedName>
</protein>
<dbReference type="InterPro" id="IPR038186">
    <property type="entry name" value="CHAD_dom_sf"/>
</dbReference>
<dbReference type="AlphaFoldDB" id="A0ABD4T5S2"/>
<dbReference type="PANTHER" id="PTHR39339">
    <property type="entry name" value="SLR1444 PROTEIN"/>
    <property type="match status" value="1"/>
</dbReference>
<dbReference type="Gene3D" id="1.40.20.10">
    <property type="entry name" value="CHAD domain"/>
    <property type="match status" value="1"/>
</dbReference>
<dbReference type="Pfam" id="PF05235">
    <property type="entry name" value="CHAD"/>
    <property type="match status" value="1"/>
</dbReference>
<evidence type="ECO:0000313" key="2">
    <source>
        <dbReference type="EMBL" id="MCM1983986.1"/>
    </source>
</evidence>
<organism evidence="2 3">
    <name type="scientific">Lyngbya confervoides BDU141951</name>
    <dbReference type="NCBI Taxonomy" id="1574623"/>
    <lineage>
        <taxon>Bacteria</taxon>
        <taxon>Bacillati</taxon>
        <taxon>Cyanobacteriota</taxon>
        <taxon>Cyanophyceae</taxon>
        <taxon>Oscillatoriophycideae</taxon>
        <taxon>Oscillatoriales</taxon>
        <taxon>Microcoleaceae</taxon>
        <taxon>Lyngbya</taxon>
    </lineage>
</organism>
<accession>A0ABD4T5S2</accession>
<dbReference type="EMBL" id="JTHE03000082">
    <property type="protein sequence ID" value="MCM1983986.1"/>
    <property type="molecule type" value="Genomic_DNA"/>
</dbReference>
<evidence type="ECO:0000313" key="3">
    <source>
        <dbReference type="Proteomes" id="UP000031561"/>
    </source>
</evidence>
<comment type="caution">
    <text evidence="2">The sequence shown here is derived from an EMBL/GenBank/DDBJ whole genome shotgun (WGS) entry which is preliminary data.</text>
</comment>
<dbReference type="PANTHER" id="PTHR39339:SF1">
    <property type="entry name" value="CHAD DOMAIN-CONTAINING PROTEIN"/>
    <property type="match status" value="1"/>
</dbReference>
<evidence type="ECO:0000259" key="1">
    <source>
        <dbReference type="PROSITE" id="PS51708"/>
    </source>
</evidence>
<keyword evidence="3" id="KW-1185">Reference proteome</keyword>
<proteinExistence type="predicted"/>
<dbReference type="RefSeq" id="WP_166282840.1">
    <property type="nucleotide sequence ID" value="NZ_JTHE03000082.1"/>
</dbReference>
<dbReference type="PROSITE" id="PS51708">
    <property type="entry name" value="CHAD"/>
    <property type="match status" value="1"/>
</dbReference>
<name>A0ABD4T5S2_9CYAN</name>
<dbReference type="SMART" id="SM00880">
    <property type="entry name" value="CHAD"/>
    <property type="match status" value="1"/>
</dbReference>
<dbReference type="InterPro" id="IPR007899">
    <property type="entry name" value="CHAD_dom"/>
</dbReference>
<sequence>MLESSPSIDRQSSAALASVSDLDLEHPVGQFAKQIIQLQFQRILQHETGVLEDRDPEQLHQMRVAFRRLRTALEIFQGVVRFPKGASIANIRTLSKSLGTLRDLDVQLEALQTDYVNAMAQPHSQTLQHLQRQLEKKRRKAFKRVKKLLKSQLYRKFCQGCAIWLEDPVYTSLGQVPLAQILPELLLPLVAQFVIHPAWQLAKAEINPETSPRVHDLRKRCKHVRYQSEFFVDCYGKAFKKWIKTLKTLQDHLGQLQDSYVFLAMVQDRGTPASDPTAMEDLAAEQRLRALSDWEDQRQNYLDRSFRRQLYEMILAPKGTRPDLASGEENIPAPAP</sequence>
<dbReference type="Proteomes" id="UP000031561">
    <property type="component" value="Unassembled WGS sequence"/>
</dbReference>